<dbReference type="Proteomes" id="UP000700732">
    <property type="component" value="Unassembled WGS sequence"/>
</dbReference>
<evidence type="ECO:0000313" key="4">
    <source>
        <dbReference type="Proteomes" id="UP000700732"/>
    </source>
</evidence>
<accession>A0ABR6VZ80</accession>
<dbReference type="RefSeq" id="WP_186734773.1">
    <property type="nucleotide sequence ID" value="NZ_VFIA01000001.1"/>
</dbReference>
<dbReference type="SUPFAM" id="SSF50475">
    <property type="entry name" value="FMN-binding split barrel"/>
    <property type="match status" value="1"/>
</dbReference>
<feature type="region of interest" description="Disordered" evidence="1">
    <location>
        <begin position="1"/>
        <end position="20"/>
    </location>
</feature>
<dbReference type="EMBL" id="VFIA01000001">
    <property type="protein sequence ID" value="MBC3789525.1"/>
    <property type="molecule type" value="Genomic_DNA"/>
</dbReference>
<feature type="compositionally biased region" description="Polar residues" evidence="1">
    <location>
        <begin position="8"/>
        <end position="18"/>
    </location>
</feature>
<dbReference type="InterPro" id="IPR012349">
    <property type="entry name" value="Split_barrel_FMN-bd"/>
</dbReference>
<evidence type="ECO:0000256" key="1">
    <source>
        <dbReference type="SAM" id="MobiDB-lite"/>
    </source>
</evidence>
<sequence>MSQPPTPAIQATSTSPNLSDLEHDNWRQLVLATKQEKEQTERSGFKTMTVATNTASGADARMVVLRQVDEVRRYIWFHTDVRAEKVMQLEAFPTVMLVFWDENSQVQLRLTAETRLHTDDHTADEHWQKLWVGSRKTYLSEQTPGSEQPTPYPGFPVALGEDLPTEADSEAGRKNFAVIECRVLAMDYLHLGRGGQRRALFQYEPDRKVTWLAP</sequence>
<dbReference type="Gene3D" id="2.30.110.10">
    <property type="entry name" value="Electron Transport, Fmn-binding Protein, Chain A"/>
    <property type="match status" value="1"/>
</dbReference>
<evidence type="ECO:0000313" key="3">
    <source>
        <dbReference type="EMBL" id="MBC3789525.1"/>
    </source>
</evidence>
<comment type="caution">
    <text evidence="3">The sequence shown here is derived from an EMBL/GenBank/DDBJ whole genome shotgun (WGS) entry which is preliminary data.</text>
</comment>
<feature type="domain" description="Pyridoxamine 5'-phosphate oxidase Alr4036 family FMN-binding" evidence="2">
    <location>
        <begin position="25"/>
        <end position="116"/>
    </location>
</feature>
<dbReference type="Pfam" id="PF12766">
    <property type="entry name" value="Pyridox_oxase_2"/>
    <property type="match status" value="1"/>
</dbReference>
<organism evidence="3 4">
    <name type="scientific">Spirosoma utsteinense</name>
    <dbReference type="NCBI Taxonomy" id="2585773"/>
    <lineage>
        <taxon>Bacteria</taxon>
        <taxon>Pseudomonadati</taxon>
        <taxon>Bacteroidota</taxon>
        <taxon>Cytophagia</taxon>
        <taxon>Cytophagales</taxon>
        <taxon>Cytophagaceae</taxon>
        <taxon>Spirosoma</taxon>
    </lineage>
</organism>
<keyword evidence="4" id="KW-1185">Reference proteome</keyword>
<reference evidence="3 4" key="1">
    <citation type="submission" date="2019-06" db="EMBL/GenBank/DDBJ databases">
        <title>Spirosoma utsteinense sp. nov. isolated from Antarctic ice-free soils.</title>
        <authorList>
            <person name="Tahon G."/>
        </authorList>
    </citation>
    <scope>NUCLEOTIDE SEQUENCE [LARGE SCALE GENOMIC DNA]</scope>
    <source>
        <strain evidence="3 4">LMG 31447</strain>
    </source>
</reference>
<proteinExistence type="predicted"/>
<name>A0ABR6VZ80_9BACT</name>
<evidence type="ECO:0000259" key="2">
    <source>
        <dbReference type="Pfam" id="PF12766"/>
    </source>
</evidence>
<dbReference type="InterPro" id="IPR024624">
    <property type="entry name" value="Pyridox_Oxase_Alr4036_FMN-bd"/>
</dbReference>
<protein>
    <submittedName>
        <fullName evidence="3">General stress protein 26</fullName>
    </submittedName>
</protein>
<gene>
    <name evidence="3" type="ORF">FH603_5</name>
</gene>